<keyword evidence="1" id="KW-0812">Transmembrane</keyword>
<accession>A0ABV9MW60</accession>
<dbReference type="InterPro" id="IPR010699">
    <property type="entry name" value="DUF1275"/>
</dbReference>
<feature type="transmembrane region" description="Helical" evidence="1">
    <location>
        <begin position="88"/>
        <end position="108"/>
    </location>
</feature>
<evidence type="ECO:0000313" key="3">
    <source>
        <dbReference type="Proteomes" id="UP001595969"/>
    </source>
</evidence>
<comment type="caution">
    <text evidence="2">The sequence shown here is derived from an EMBL/GenBank/DDBJ whole genome shotgun (WGS) entry which is preliminary data.</text>
</comment>
<name>A0ABV9MW60_9ENTE</name>
<sequence>MREQQSRRRKIILALFLSGLSGFIDILGLFGIGGMFLSFMSGNSTRLAFYLAEGEFKHALPYLLLIFGFVFGAFAGDLVKSRWHTHQLLIILMIETILVLTSFFMLSYNLTDEWSYLPLTVAMGIQNAIQIVVDHKIIGRTFFSGVLHSLGVSISQALQKNRPWRSAAIDLAIWLVAVSGAFLAGWLQPNIPVTTLLLGVSIILLFLIFVIIIFNRREKGDFISLRQG</sequence>
<dbReference type="PANTHER" id="PTHR37314">
    <property type="entry name" value="SLR0142 PROTEIN"/>
    <property type="match status" value="1"/>
</dbReference>
<keyword evidence="1" id="KW-0472">Membrane</keyword>
<gene>
    <name evidence="2" type="ORF">ACFO5I_10885</name>
</gene>
<dbReference type="Pfam" id="PF06912">
    <property type="entry name" value="DUF1275"/>
    <property type="match status" value="1"/>
</dbReference>
<dbReference type="PANTHER" id="PTHR37314:SF4">
    <property type="entry name" value="UPF0700 TRANSMEMBRANE PROTEIN YOAK"/>
    <property type="match status" value="1"/>
</dbReference>
<evidence type="ECO:0000256" key="1">
    <source>
        <dbReference type="SAM" id="Phobius"/>
    </source>
</evidence>
<feature type="transmembrane region" description="Helical" evidence="1">
    <location>
        <begin position="12"/>
        <end position="39"/>
    </location>
</feature>
<keyword evidence="3" id="KW-1185">Reference proteome</keyword>
<feature type="transmembrane region" description="Helical" evidence="1">
    <location>
        <begin position="167"/>
        <end position="187"/>
    </location>
</feature>
<dbReference type="Proteomes" id="UP001595969">
    <property type="component" value="Unassembled WGS sequence"/>
</dbReference>
<feature type="transmembrane region" description="Helical" evidence="1">
    <location>
        <begin position="193"/>
        <end position="214"/>
    </location>
</feature>
<protein>
    <submittedName>
        <fullName evidence="2">YoaK family protein</fullName>
    </submittedName>
</protein>
<feature type="transmembrane region" description="Helical" evidence="1">
    <location>
        <begin position="59"/>
        <end position="76"/>
    </location>
</feature>
<dbReference type="EMBL" id="JBHSGS010000061">
    <property type="protein sequence ID" value="MFC4720227.1"/>
    <property type="molecule type" value="Genomic_DNA"/>
</dbReference>
<feature type="transmembrane region" description="Helical" evidence="1">
    <location>
        <begin position="114"/>
        <end position="133"/>
    </location>
</feature>
<keyword evidence="1" id="KW-1133">Transmembrane helix</keyword>
<evidence type="ECO:0000313" key="2">
    <source>
        <dbReference type="EMBL" id="MFC4720227.1"/>
    </source>
</evidence>
<dbReference type="RefSeq" id="WP_204653006.1">
    <property type="nucleotide sequence ID" value="NZ_JAFBFD010000004.1"/>
</dbReference>
<proteinExistence type="predicted"/>
<reference evidence="3" key="1">
    <citation type="journal article" date="2019" name="Int. J. Syst. Evol. Microbiol.">
        <title>The Global Catalogue of Microorganisms (GCM) 10K type strain sequencing project: providing services to taxonomists for standard genome sequencing and annotation.</title>
        <authorList>
            <consortium name="The Broad Institute Genomics Platform"/>
            <consortium name="The Broad Institute Genome Sequencing Center for Infectious Disease"/>
            <person name="Wu L."/>
            <person name="Ma J."/>
        </authorList>
    </citation>
    <scope>NUCLEOTIDE SEQUENCE [LARGE SCALE GENOMIC DNA]</scope>
    <source>
        <strain evidence="3">CGMCC 1.19032</strain>
    </source>
</reference>
<organism evidence="2 3">
    <name type="scientific">Enterococcus lemanii</name>
    <dbReference type="NCBI Taxonomy" id="1159752"/>
    <lineage>
        <taxon>Bacteria</taxon>
        <taxon>Bacillati</taxon>
        <taxon>Bacillota</taxon>
        <taxon>Bacilli</taxon>
        <taxon>Lactobacillales</taxon>
        <taxon>Enterococcaceae</taxon>
        <taxon>Enterococcus</taxon>
    </lineage>
</organism>